<feature type="non-terminal residue" evidence="1">
    <location>
        <position position="1"/>
    </location>
</feature>
<name>A0AAW4C9J4_9STRE</name>
<gene>
    <name evidence="1" type="ORF">IAI20_11600</name>
</gene>
<reference evidence="1" key="1">
    <citation type="journal article" date="2020" name="J. Clin. Microbiol.">
        <title>Streptococcus pseudopneumoniae: Use of whole genome sequences to validate methods used for identification.</title>
        <authorList>
            <person name="Jensen C.S."/>
            <person name="Iversen K.H."/>
            <person name="Dargis R."/>
            <person name="Shewmaker P."/>
            <person name="Rasmussen S."/>
            <person name="Christensen J.J."/>
            <person name="Nielsen X.C."/>
        </authorList>
    </citation>
    <scope>NUCLEOTIDE SEQUENCE</scope>
    <source>
        <strain evidence="1">256-03</strain>
    </source>
</reference>
<protein>
    <submittedName>
        <fullName evidence="1">Uncharacterized protein</fullName>
    </submittedName>
</protein>
<comment type="caution">
    <text evidence="1">The sequence shown here is derived from an EMBL/GenBank/DDBJ whole genome shotgun (WGS) entry which is preliminary data.</text>
</comment>
<dbReference type="Proteomes" id="UP000743672">
    <property type="component" value="Unassembled WGS sequence"/>
</dbReference>
<accession>A0AAW4C9J4</accession>
<organism evidence="1 2">
    <name type="scientific">Streptococcus pseudopneumoniae</name>
    <dbReference type="NCBI Taxonomy" id="257758"/>
    <lineage>
        <taxon>Bacteria</taxon>
        <taxon>Bacillati</taxon>
        <taxon>Bacillota</taxon>
        <taxon>Bacilli</taxon>
        <taxon>Lactobacillales</taxon>
        <taxon>Streptococcaceae</taxon>
        <taxon>Streptococcus</taxon>
    </lineage>
</organism>
<dbReference type="AlphaFoldDB" id="A0AAW4C9J4"/>
<evidence type="ECO:0000313" key="2">
    <source>
        <dbReference type="Proteomes" id="UP000743672"/>
    </source>
</evidence>
<dbReference type="EMBL" id="JACSZI010000158">
    <property type="protein sequence ID" value="MBF9674640.1"/>
    <property type="molecule type" value="Genomic_DNA"/>
</dbReference>
<dbReference type="RefSeq" id="WP_196313498.1">
    <property type="nucleotide sequence ID" value="NZ_JACSZI010000158.1"/>
</dbReference>
<evidence type="ECO:0000313" key="1">
    <source>
        <dbReference type="EMBL" id="MBF9674640.1"/>
    </source>
</evidence>
<sequence>RAEFAVVSAVPANANADAAVEEAVAIVEARAVLRERIPETTDNSAALTDVIYGVCHESVAPFEVRTWPFVPTVVRPVPPFAVGSAVPE</sequence>
<proteinExistence type="predicted"/>